<evidence type="ECO:0000313" key="2">
    <source>
        <dbReference type="Proteomes" id="UP000092154"/>
    </source>
</evidence>
<evidence type="ECO:0000313" key="1">
    <source>
        <dbReference type="EMBL" id="OAX32407.1"/>
    </source>
</evidence>
<dbReference type="AlphaFoldDB" id="A0A1B7MIH4"/>
<keyword evidence="2" id="KW-1185">Reference proteome</keyword>
<reference evidence="1 2" key="1">
    <citation type="submission" date="2016-06" db="EMBL/GenBank/DDBJ databases">
        <title>Comparative genomics of the ectomycorrhizal sister species Rhizopogon vinicolor and Rhizopogon vesiculosus (Basidiomycota: Boletales) reveals a divergence of the mating type B locus.</title>
        <authorList>
            <consortium name="DOE Joint Genome Institute"/>
            <person name="Mujic A.B."/>
            <person name="Kuo A."/>
            <person name="Tritt A."/>
            <person name="Lipzen A."/>
            <person name="Chen C."/>
            <person name="Johnson J."/>
            <person name="Sharma A."/>
            <person name="Barry K."/>
            <person name="Grigoriev I.V."/>
            <person name="Spatafora J.W."/>
        </authorList>
    </citation>
    <scope>NUCLEOTIDE SEQUENCE [LARGE SCALE GENOMIC DNA]</scope>
    <source>
        <strain evidence="1 2">AM-OR11-026</strain>
    </source>
</reference>
<gene>
    <name evidence="1" type="ORF">K503DRAFT_776694</name>
</gene>
<organism evidence="1 2">
    <name type="scientific">Rhizopogon vinicolor AM-OR11-026</name>
    <dbReference type="NCBI Taxonomy" id="1314800"/>
    <lineage>
        <taxon>Eukaryota</taxon>
        <taxon>Fungi</taxon>
        <taxon>Dikarya</taxon>
        <taxon>Basidiomycota</taxon>
        <taxon>Agaricomycotina</taxon>
        <taxon>Agaricomycetes</taxon>
        <taxon>Agaricomycetidae</taxon>
        <taxon>Boletales</taxon>
        <taxon>Suillineae</taxon>
        <taxon>Rhizopogonaceae</taxon>
        <taxon>Rhizopogon</taxon>
    </lineage>
</organism>
<protein>
    <submittedName>
        <fullName evidence="1">Uncharacterized protein</fullName>
    </submittedName>
</protein>
<sequence>MANDPCNKGDNDFSFAPRQPTWCHGWQHVSTVQNRLSLDHISSRLEGELQTRREAAARLILLSMSKNDIRNTFGAPEPVLLICTVTTNLEHISALKYISPFPLEPPALSELCTNGTASDPSQPRQPH</sequence>
<accession>A0A1B7MIH4</accession>
<dbReference type="InParanoid" id="A0A1B7MIH4"/>
<dbReference type="Proteomes" id="UP000092154">
    <property type="component" value="Unassembled WGS sequence"/>
</dbReference>
<name>A0A1B7MIH4_9AGAM</name>
<proteinExistence type="predicted"/>
<dbReference type="EMBL" id="KV449017">
    <property type="protein sequence ID" value="OAX32407.1"/>
    <property type="molecule type" value="Genomic_DNA"/>
</dbReference>